<accession>A0A9P6FKW4</accession>
<gene>
    <name evidence="3" type="ORF">BGW38_007249</name>
</gene>
<keyword evidence="2" id="KW-0472">Membrane</keyword>
<evidence type="ECO:0000313" key="4">
    <source>
        <dbReference type="Proteomes" id="UP000780801"/>
    </source>
</evidence>
<protein>
    <submittedName>
        <fullName evidence="3">Uncharacterized protein</fullName>
    </submittedName>
</protein>
<keyword evidence="2" id="KW-1133">Transmembrane helix</keyword>
<evidence type="ECO:0000256" key="1">
    <source>
        <dbReference type="SAM" id="MobiDB-lite"/>
    </source>
</evidence>
<name>A0A9P6FKW4_9FUNG</name>
<comment type="caution">
    <text evidence="3">The sequence shown here is derived from an EMBL/GenBank/DDBJ whole genome shotgun (WGS) entry which is preliminary data.</text>
</comment>
<feature type="region of interest" description="Disordered" evidence="1">
    <location>
        <begin position="57"/>
        <end position="76"/>
    </location>
</feature>
<dbReference type="AlphaFoldDB" id="A0A9P6FKW4"/>
<dbReference type="OrthoDB" id="10421961at2759"/>
<feature type="transmembrane region" description="Helical" evidence="2">
    <location>
        <begin position="95"/>
        <end position="113"/>
    </location>
</feature>
<keyword evidence="4" id="KW-1185">Reference proteome</keyword>
<organism evidence="3 4">
    <name type="scientific">Lunasporangiospora selenospora</name>
    <dbReference type="NCBI Taxonomy" id="979761"/>
    <lineage>
        <taxon>Eukaryota</taxon>
        <taxon>Fungi</taxon>
        <taxon>Fungi incertae sedis</taxon>
        <taxon>Mucoromycota</taxon>
        <taxon>Mortierellomycotina</taxon>
        <taxon>Mortierellomycetes</taxon>
        <taxon>Mortierellales</taxon>
        <taxon>Mortierellaceae</taxon>
        <taxon>Lunasporangiospora</taxon>
    </lineage>
</organism>
<sequence length="114" mass="12164">MTVVNVLQLGQRLDTHAVGDKIAAKSVGPILTELDLNTNGFFAYGGSIDLGLIVDNTNKAPPPDPEEPITNEAGYLPRPPVISCDNTRSDASSTVLLPFLCIMSLMTVILPMLQ</sequence>
<evidence type="ECO:0000313" key="3">
    <source>
        <dbReference type="EMBL" id="KAF9577500.1"/>
    </source>
</evidence>
<keyword evidence="2" id="KW-0812">Transmembrane</keyword>
<proteinExistence type="predicted"/>
<reference evidence="3" key="1">
    <citation type="journal article" date="2020" name="Fungal Divers.">
        <title>Resolving the Mortierellaceae phylogeny through synthesis of multi-gene phylogenetics and phylogenomics.</title>
        <authorList>
            <person name="Vandepol N."/>
            <person name="Liber J."/>
            <person name="Desiro A."/>
            <person name="Na H."/>
            <person name="Kennedy M."/>
            <person name="Barry K."/>
            <person name="Grigoriev I.V."/>
            <person name="Miller A.N."/>
            <person name="O'Donnell K."/>
            <person name="Stajich J.E."/>
            <person name="Bonito G."/>
        </authorList>
    </citation>
    <scope>NUCLEOTIDE SEQUENCE</scope>
    <source>
        <strain evidence="3">KOD1015</strain>
    </source>
</reference>
<dbReference type="EMBL" id="JAABOA010004748">
    <property type="protein sequence ID" value="KAF9577500.1"/>
    <property type="molecule type" value="Genomic_DNA"/>
</dbReference>
<evidence type="ECO:0000256" key="2">
    <source>
        <dbReference type="SAM" id="Phobius"/>
    </source>
</evidence>
<dbReference type="Proteomes" id="UP000780801">
    <property type="component" value="Unassembled WGS sequence"/>
</dbReference>